<accession>A0A645GZI1</accession>
<comment type="caution">
    <text evidence="1">The sequence shown here is derived from an EMBL/GenBank/DDBJ whole genome shotgun (WGS) entry which is preliminary data.</text>
</comment>
<name>A0A645GZI1_9ZZZZ</name>
<dbReference type="EMBL" id="VSSQ01079543">
    <property type="protein sequence ID" value="MPN29033.1"/>
    <property type="molecule type" value="Genomic_DNA"/>
</dbReference>
<reference evidence="1" key="1">
    <citation type="submission" date="2019-08" db="EMBL/GenBank/DDBJ databases">
        <authorList>
            <person name="Kucharzyk K."/>
            <person name="Murdoch R.W."/>
            <person name="Higgins S."/>
            <person name="Loffler F."/>
        </authorList>
    </citation>
    <scope>NUCLEOTIDE SEQUENCE</scope>
</reference>
<proteinExistence type="predicted"/>
<evidence type="ECO:0000313" key="1">
    <source>
        <dbReference type="EMBL" id="MPN29033.1"/>
    </source>
</evidence>
<sequence>MAPNVEWAGGLVLGYLYRYVGSVYGRSSQLVGRLHSRRVPLEIDEMKMRIWSLPFTICVLLAWGCNFRGTPLQQVSERIRPEMDRQAISNLFSEFRLISEADGQWGTRANAFEITVLREEERTHVMLFMPSGTTSRGLYEACWVWFGPSGHVVAFYYQLAT</sequence>
<organism evidence="1">
    <name type="scientific">bioreactor metagenome</name>
    <dbReference type="NCBI Taxonomy" id="1076179"/>
    <lineage>
        <taxon>unclassified sequences</taxon>
        <taxon>metagenomes</taxon>
        <taxon>ecological metagenomes</taxon>
    </lineage>
</organism>
<protein>
    <submittedName>
        <fullName evidence="1">Uncharacterized protein</fullName>
    </submittedName>
</protein>
<gene>
    <name evidence="1" type="ORF">SDC9_176481</name>
</gene>
<dbReference type="AlphaFoldDB" id="A0A645GZI1"/>